<dbReference type="Gene3D" id="1.25.40.10">
    <property type="entry name" value="Tetratricopeptide repeat domain"/>
    <property type="match status" value="1"/>
</dbReference>
<dbReference type="InterPro" id="IPR011990">
    <property type="entry name" value="TPR-like_helical_dom_sf"/>
</dbReference>
<accession>A0A0L0NYD3</accession>
<dbReference type="SUPFAM" id="SSF81901">
    <property type="entry name" value="HCP-like"/>
    <property type="match status" value="1"/>
</dbReference>
<dbReference type="Proteomes" id="UP000037122">
    <property type="component" value="Unassembled WGS sequence"/>
</dbReference>
<organism evidence="1 2">
    <name type="scientific">Candidozyma auris</name>
    <name type="common">Yeast</name>
    <name type="synonym">Candida auris</name>
    <dbReference type="NCBI Taxonomy" id="498019"/>
    <lineage>
        <taxon>Eukaryota</taxon>
        <taxon>Fungi</taxon>
        <taxon>Dikarya</taxon>
        <taxon>Ascomycota</taxon>
        <taxon>Saccharomycotina</taxon>
        <taxon>Pichiomycetes</taxon>
        <taxon>Metschnikowiaceae</taxon>
        <taxon>Candidozyma</taxon>
    </lineage>
</organism>
<reference evidence="2" key="1">
    <citation type="journal article" date="2015" name="BMC Genomics">
        <title>Draft genome of a commonly misdiagnosed multidrug resistant pathogen Candida auris.</title>
        <authorList>
            <person name="Chatterjee S."/>
            <person name="Alampalli S.V."/>
            <person name="Nageshan R.K."/>
            <person name="Chettiar S.T."/>
            <person name="Joshi S."/>
            <person name="Tatu U.S."/>
        </authorList>
    </citation>
    <scope>NUCLEOTIDE SEQUENCE [LARGE SCALE GENOMIC DNA]</scope>
    <source>
        <strain evidence="2">6684</strain>
    </source>
</reference>
<dbReference type="VEuPathDB" id="FungiDB:B9J08_004335"/>
<gene>
    <name evidence="1" type="ORF">QG37_04600</name>
</gene>
<dbReference type="VEuPathDB" id="FungiDB:QG37_04600"/>
<proteinExistence type="predicted"/>
<dbReference type="EMBL" id="LGST01000031">
    <property type="protein sequence ID" value="KND98695.1"/>
    <property type="molecule type" value="Genomic_DNA"/>
</dbReference>
<dbReference type="VEuPathDB" id="FungiDB:CJI96_0005359"/>
<dbReference type="VEuPathDB" id="FungiDB:CJI97_004398"/>
<evidence type="ECO:0000313" key="1">
    <source>
        <dbReference type="EMBL" id="KND98695.1"/>
    </source>
</evidence>
<dbReference type="VEuPathDB" id="FungiDB:CJJ09_005082"/>
<dbReference type="AlphaFoldDB" id="A0A0L0NYD3"/>
<protein>
    <submittedName>
        <fullName evidence="1">Uncharacterized protein</fullName>
    </submittedName>
</protein>
<comment type="caution">
    <text evidence="1">The sequence shown here is derived from an EMBL/GenBank/DDBJ whole genome shotgun (WGS) entry which is preliminary data.</text>
</comment>
<name>A0A0L0NYD3_CANAR</name>
<dbReference type="VEuPathDB" id="FungiDB:CJJ07_002497"/>
<sequence>MFSHQASLLQQMFSSKVAFARCYSTRPALESVLPKKKTMSRLLFDHDSRLAYKKVMPIFTNIYDNLDAPNQIRLPHYTKNEDLMTLRSVLRDIRALSSSVNKNLVDLENELIEQAAELGNNDAIAMLAFEAIGLPDTTKEDYEHANKLIKELQDVKHPLVFKLAGDFAFSKGHHEQAAQYWNQFLELEDDSIISSHVYTSLGMYHFNYTALPNLTKSREYFEKAVKFGELDTTIVKAHFYLGQLYSLTDPVRSRYHLEISASKGLQESFPSLGFLELNVFDNAAKAIEWFKLGVEGNNDITCLVGQFDAHMKTKNFKKASSILANLTDLKQKLDALAKRQFKTVPEAFKTHAETNHALLAIFFDTRKEVIRKLTSS</sequence>
<evidence type="ECO:0000313" key="2">
    <source>
        <dbReference type="Proteomes" id="UP000037122"/>
    </source>
</evidence>